<evidence type="ECO:0000256" key="1">
    <source>
        <dbReference type="SAM" id="MobiDB-lite"/>
    </source>
</evidence>
<sequence>MTTMTIAPGNTGDEQPKTSYDQGLIDGELAALTKLPARRAIARAAMAEQYDPLYAQGYSDGYLAGIQRNYAYAQKESTR</sequence>
<comment type="caution">
    <text evidence="2">The sequence shown here is derived from an EMBL/GenBank/DDBJ whole genome shotgun (WGS) entry which is preliminary data.</text>
</comment>
<dbReference type="RefSeq" id="WP_351086231.1">
    <property type="nucleotide sequence ID" value="NZ_JBEOZG010000037.1"/>
</dbReference>
<proteinExistence type="predicted"/>
<keyword evidence="3" id="KW-1185">Reference proteome</keyword>
<reference evidence="2 3" key="1">
    <citation type="submission" date="2024-10" db="EMBL/GenBank/DDBJ databases">
        <title>The Natural Products Discovery Center: Release of the First 8490 Sequenced Strains for Exploring Actinobacteria Biosynthetic Diversity.</title>
        <authorList>
            <person name="Kalkreuter E."/>
            <person name="Kautsar S.A."/>
            <person name="Yang D."/>
            <person name="Bader C.D."/>
            <person name="Teijaro C.N."/>
            <person name="Fluegel L."/>
            <person name="Davis C.M."/>
            <person name="Simpson J.R."/>
            <person name="Lauterbach L."/>
            <person name="Steele A.D."/>
            <person name="Gui C."/>
            <person name="Meng S."/>
            <person name="Li G."/>
            <person name="Viehrig K."/>
            <person name="Ye F."/>
            <person name="Su P."/>
            <person name="Kiefer A.F."/>
            <person name="Nichols A."/>
            <person name="Cepeda A.J."/>
            <person name="Yan W."/>
            <person name="Fan B."/>
            <person name="Jiang Y."/>
            <person name="Adhikari A."/>
            <person name="Zheng C.-J."/>
            <person name="Schuster L."/>
            <person name="Cowan T.M."/>
            <person name="Smanski M.J."/>
            <person name="Chevrette M.G."/>
            <person name="De Carvalho L.P.S."/>
            <person name="Shen B."/>
        </authorList>
    </citation>
    <scope>NUCLEOTIDE SEQUENCE [LARGE SCALE GENOMIC DNA]</scope>
    <source>
        <strain evidence="2 3">NPDC001390</strain>
    </source>
</reference>
<dbReference type="Proteomes" id="UP001602058">
    <property type="component" value="Unassembled WGS sequence"/>
</dbReference>
<organism evidence="2 3">
    <name type="scientific">Streptomyces bluensis</name>
    <dbReference type="NCBI Taxonomy" id="33897"/>
    <lineage>
        <taxon>Bacteria</taxon>
        <taxon>Bacillati</taxon>
        <taxon>Actinomycetota</taxon>
        <taxon>Actinomycetes</taxon>
        <taxon>Kitasatosporales</taxon>
        <taxon>Streptomycetaceae</taxon>
        <taxon>Streptomyces</taxon>
    </lineage>
</organism>
<dbReference type="EMBL" id="JBIAWJ010000031">
    <property type="protein sequence ID" value="MFF4526927.1"/>
    <property type="molecule type" value="Genomic_DNA"/>
</dbReference>
<feature type="region of interest" description="Disordered" evidence="1">
    <location>
        <begin position="1"/>
        <end position="21"/>
    </location>
</feature>
<evidence type="ECO:0000313" key="2">
    <source>
        <dbReference type="EMBL" id="MFF4526927.1"/>
    </source>
</evidence>
<name>A0ABW6UTZ7_9ACTN</name>
<protein>
    <submittedName>
        <fullName evidence="2">Uncharacterized protein</fullName>
    </submittedName>
</protein>
<evidence type="ECO:0000313" key="3">
    <source>
        <dbReference type="Proteomes" id="UP001602058"/>
    </source>
</evidence>
<accession>A0ABW6UTZ7</accession>
<gene>
    <name evidence="2" type="ORF">ACFY1D_36780</name>
</gene>